<dbReference type="PRINTS" id="PR00080">
    <property type="entry name" value="SDRFAMILY"/>
</dbReference>
<dbReference type="Pfam" id="PF00106">
    <property type="entry name" value="adh_short"/>
    <property type="match status" value="1"/>
</dbReference>
<dbReference type="PANTHER" id="PTHR44196:SF1">
    <property type="entry name" value="DEHYDROGENASE_REDUCTASE SDR FAMILY MEMBER 7B"/>
    <property type="match status" value="1"/>
</dbReference>
<sequence length="267" mass="27946">MRGSRRSLDGVPVLLTGASSGIGEATAAALAERGARLAIAARRRTNLEEAADRIAEAGRIRPVVLEADLSRPGAAAELAQRALAALGTVGVLINNAGVGLVGAQGAVGDDAEARALFETNLWTPLALTRHLLPSLRAEGGLVANVTSSLQSVPLPMLGYYGASKAALAHLTRTLRHELHGTGVRVLEIVPGGTDTAARDVDLLPWRKGPMRTPPPVSTGSAARAIVDAIERGRRRRVHPRSSLLPLEIPATGRLIASIVTRRVDTDR</sequence>
<dbReference type="PRINTS" id="PR00081">
    <property type="entry name" value="GDHRDH"/>
</dbReference>
<dbReference type="RefSeq" id="WP_344451677.1">
    <property type="nucleotide sequence ID" value="NZ_BAAATZ010000013.1"/>
</dbReference>
<dbReference type="InterPro" id="IPR036291">
    <property type="entry name" value="NAD(P)-bd_dom_sf"/>
</dbReference>
<keyword evidence="5" id="KW-1185">Reference proteome</keyword>
<evidence type="ECO:0000256" key="3">
    <source>
        <dbReference type="RuleBase" id="RU000363"/>
    </source>
</evidence>
<dbReference type="PROSITE" id="PS00061">
    <property type="entry name" value="ADH_SHORT"/>
    <property type="match status" value="1"/>
</dbReference>
<dbReference type="InterPro" id="IPR002347">
    <property type="entry name" value="SDR_fam"/>
</dbReference>
<proteinExistence type="inferred from homology"/>
<evidence type="ECO:0000313" key="5">
    <source>
        <dbReference type="Proteomes" id="UP001501842"/>
    </source>
</evidence>
<evidence type="ECO:0000256" key="1">
    <source>
        <dbReference type="ARBA" id="ARBA00006484"/>
    </source>
</evidence>
<comment type="similarity">
    <text evidence="1 3">Belongs to the short-chain dehydrogenases/reductases (SDR) family.</text>
</comment>
<protein>
    <submittedName>
        <fullName evidence="4">SDR family oxidoreductase</fullName>
    </submittedName>
</protein>
<name>A0ABP6GU90_9ACTN</name>
<dbReference type="Proteomes" id="UP001501842">
    <property type="component" value="Unassembled WGS sequence"/>
</dbReference>
<dbReference type="Gene3D" id="3.40.50.720">
    <property type="entry name" value="NAD(P)-binding Rossmann-like Domain"/>
    <property type="match status" value="1"/>
</dbReference>
<keyword evidence="2" id="KW-0560">Oxidoreductase</keyword>
<accession>A0ABP6GU90</accession>
<dbReference type="SUPFAM" id="SSF51735">
    <property type="entry name" value="NAD(P)-binding Rossmann-fold domains"/>
    <property type="match status" value="1"/>
</dbReference>
<evidence type="ECO:0000313" key="4">
    <source>
        <dbReference type="EMBL" id="GAA2728451.1"/>
    </source>
</evidence>
<organism evidence="4 5">
    <name type="scientific">Actinocorallia aurantiaca</name>
    <dbReference type="NCBI Taxonomy" id="46204"/>
    <lineage>
        <taxon>Bacteria</taxon>
        <taxon>Bacillati</taxon>
        <taxon>Actinomycetota</taxon>
        <taxon>Actinomycetes</taxon>
        <taxon>Streptosporangiales</taxon>
        <taxon>Thermomonosporaceae</taxon>
        <taxon>Actinocorallia</taxon>
    </lineage>
</organism>
<dbReference type="InterPro" id="IPR020904">
    <property type="entry name" value="Sc_DH/Rdtase_CS"/>
</dbReference>
<comment type="caution">
    <text evidence="4">The sequence shown here is derived from an EMBL/GenBank/DDBJ whole genome shotgun (WGS) entry which is preliminary data.</text>
</comment>
<evidence type="ECO:0000256" key="2">
    <source>
        <dbReference type="ARBA" id="ARBA00023002"/>
    </source>
</evidence>
<reference evidence="5" key="1">
    <citation type="journal article" date="2019" name="Int. J. Syst. Evol. Microbiol.">
        <title>The Global Catalogue of Microorganisms (GCM) 10K type strain sequencing project: providing services to taxonomists for standard genome sequencing and annotation.</title>
        <authorList>
            <consortium name="The Broad Institute Genomics Platform"/>
            <consortium name="The Broad Institute Genome Sequencing Center for Infectious Disease"/>
            <person name="Wu L."/>
            <person name="Ma J."/>
        </authorList>
    </citation>
    <scope>NUCLEOTIDE SEQUENCE [LARGE SCALE GENOMIC DNA]</scope>
    <source>
        <strain evidence="5">JCM 8201</strain>
    </source>
</reference>
<dbReference type="EMBL" id="BAAATZ010000013">
    <property type="protein sequence ID" value="GAA2728451.1"/>
    <property type="molecule type" value="Genomic_DNA"/>
</dbReference>
<dbReference type="PANTHER" id="PTHR44196">
    <property type="entry name" value="DEHYDROGENASE/REDUCTASE SDR FAMILY MEMBER 7B"/>
    <property type="match status" value="1"/>
</dbReference>
<gene>
    <name evidence="4" type="ORF">GCM10010439_36680</name>
</gene>